<evidence type="ECO:0000259" key="10">
    <source>
        <dbReference type="Pfam" id="PF19304"/>
    </source>
</evidence>
<feature type="region of interest" description="Disordered" evidence="7">
    <location>
        <begin position="1"/>
        <end position="20"/>
    </location>
</feature>
<evidence type="ECO:0000256" key="5">
    <source>
        <dbReference type="ARBA" id="ARBA00023027"/>
    </source>
</evidence>
<evidence type="ECO:0000256" key="1">
    <source>
        <dbReference type="ARBA" id="ARBA00005216"/>
    </source>
</evidence>
<keyword evidence="12" id="KW-1185">Reference proteome</keyword>
<evidence type="ECO:0000313" key="12">
    <source>
        <dbReference type="Proteomes" id="UP001302676"/>
    </source>
</evidence>
<dbReference type="InterPro" id="IPR036291">
    <property type="entry name" value="NAD(P)-bd_dom_sf"/>
</dbReference>
<feature type="compositionally biased region" description="Polar residues" evidence="7">
    <location>
        <begin position="953"/>
        <end position="965"/>
    </location>
</feature>
<feature type="compositionally biased region" description="Polar residues" evidence="7">
    <location>
        <begin position="1310"/>
        <end position="1320"/>
    </location>
</feature>
<dbReference type="CDD" id="cd04902">
    <property type="entry name" value="ACT_3PGDH-xct"/>
    <property type="match status" value="1"/>
</dbReference>
<evidence type="ECO:0000259" key="9">
    <source>
        <dbReference type="Pfam" id="PF02826"/>
    </source>
</evidence>
<feature type="domain" description="D-isomer specific 2-hydroxyacid dehydrogenase catalytic" evidence="8">
    <location>
        <begin position="24"/>
        <end position="341"/>
    </location>
</feature>
<keyword evidence="5" id="KW-0520">NAD</keyword>
<feature type="compositionally biased region" description="Polar residues" evidence="7">
    <location>
        <begin position="1077"/>
        <end position="1087"/>
    </location>
</feature>
<dbReference type="GO" id="GO:0046394">
    <property type="term" value="P:carboxylic acid biosynthetic process"/>
    <property type="evidence" value="ECO:0007669"/>
    <property type="project" value="UniProtKB-ARBA"/>
</dbReference>
<dbReference type="SUPFAM" id="SSF55021">
    <property type="entry name" value="ACT-like"/>
    <property type="match status" value="1"/>
</dbReference>
<feature type="compositionally biased region" description="Gly residues" evidence="7">
    <location>
        <begin position="1260"/>
        <end position="1269"/>
    </location>
</feature>
<dbReference type="Pfam" id="PF02826">
    <property type="entry name" value="2-Hacid_dh_C"/>
    <property type="match status" value="1"/>
</dbReference>
<dbReference type="PANTHER" id="PTHR42106">
    <property type="entry name" value="CHROMOSOME 10, WHOLE GENOME SHOTGUN SEQUENCE"/>
    <property type="match status" value="1"/>
</dbReference>
<feature type="compositionally biased region" description="Polar residues" evidence="7">
    <location>
        <begin position="1201"/>
        <end position="1210"/>
    </location>
</feature>
<comment type="pathway">
    <text evidence="1">Amino-acid biosynthesis; L-serine biosynthesis; L-serine from 3-phospho-D-glycerate: step 1/3.</text>
</comment>
<dbReference type="GO" id="GO:0004617">
    <property type="term" value="F:phosphoglycerate dehydrogenase activity"/>
    <property type="evidence" value="ECO:0007669"/>
    <property type="project" value="UniProtKB-EC"/>
</dbReference>
<dbReference type="FunFam" id="3.30.1330.90:FF:000003">
    <property type="entry name" value="D-3-phosphoglycerate dehydrogenase"/>
    <property type="match status" value="1"/>
</dbReference>
<feature type="region of interest" description="Disordered" evidence="7">
    <location>
        <begin position="1136"/>
        <end position="1398"/>
    </location>
</feature>
<keyword evidence="4" id="KW-0560">Oxidoreductase</keyword>
<feature type="region of interest" description="Disordered" evidence="7">
    <location>
        <begin position="465"/>
        <end position="484"/>
    </location>
</feature>
<dbReference type="EC" id="1.1.1.95" evidence="3"/>
<reference evidence="11" key="1">
    <citation type="journal article" date="2023" name="Mol. Phylogenet. Evol.">
        <title>Genome-scale phylogeny and comparative genomics of the fungal order Sordariales.</title>
        <authorList>
            <person name="Hensen N."/>
            <person name="Bonometti L."/>
            <person name="Westerberg I."/>
            <person name="Brannstrom I.O."/>
            <person name="Guillou S."/>
            <person name="Cros-Aarteil S."/>
            <person name="Calhoun S."/>
            <person name="Haridas S."/>
            <person name="Kuo A."/>
            <person name="Mondo S."/>
            <person name="Pangilinan J."/>
            <person name="Riley R."/>
            <person name="LaButti K."/>
            <person name="Andreopoulos B."/>
            <person name="Lipzen A."/>
            <person name="Chen C."/>
            <person name="Yan M."/>
            <person name="Daum C."/>
            <person name="Ng V."/>
            <person name="Clum A."/>
            <person name="Steindorff A."/>
            <person name="Ohm R.A."/>
            <person name="Martin F."/>
            <person name="Silar P."/>
            <person name="Natvig D.O."/>
            <person name="Lalanne C."/>
            <person name="Gautier V."/>
            <person name="Ament-Velasquez S.L."/>
            <person name="Kruys A."/>
            <person name="Hutchinson M.I."/>
            <person name="Powell A.J."/>
            <person name="Barry K."/>
            <person name="Miller A.N."/>
            <person name="Grigoriev I.V."/>
            <person name="Debuchy R."/>
            <person name="Gladieux P."/>
            <person name="Hiltunen Thoren M."/>
            <person name="Johannesson H."/>
        </authorList>
    </citation>
    <scope>NUCLEOTIDE SEQUENCE</scope>
    <source>
        <strain evidence="11">CBS 141.50</strain>
    </source>
</reference>
<feature type="compositionally biased region" description="Pro residues" evidence="7">
    <location>
        <begin position="1235"/>
        <end position="1246"/>
    </location>
</feature>
<reference evidence="11" key="2">
    <citation type="submission" date="2023-05" db="EMBL/GenBank/DDBJ databases">
        <authorList>
            <consortium name="Lawrence Berkeley National Laboratory"/>
            <person name="Steindorff A."/>
            <person name="Hensen N."/>
            <person name="Bonometti L."/>
            <person name="Westerberg I."/>
            <person name="Brannstrom I.O."/>
            <person name="Guillou S."/>
            <person name="Cros-Aarteil S."/>
            <person name="Calhoun S."/>
            <person name="Haridas S."/>
            <person name="Kuo A."/>
            <person name="Mondo S."/>
            <person name="Pangilinan J."/>
            <person name="Riley R."/>
            <person name="Labutti K."/>
            <person name="Andreopoulos B."/>
            <person name="Lipzen A."/>
            <person name="Chen C."/>
            <person name="Yanf M."/>
            <person name="Daum C."/>
            <person name="Ng V."/>
            <person name="Clum A."/>
            <person name="Ohm R."/>
            <person name="Martin F."/>
            <person name="Silar P."/>
            <person name="Natvig D."/>
            <person name="Lalanne C."/>
            <person name="Gautier V."/>
            <person name="Ament-Velasquez S.L."/>
            <person name="Kruys A."/>
            <person name="Hutchinson M.I."/>
            <person name="Powell A.J."/>
            <person name="Barry K."/>
            <person name="Miller A.N."/>
            <person name="Grigoriev I.V."/>
            <person name="Debuchy R."/>
            <person name="Gladieux P."/>
            <person name="Thoren M.H."/>
            <person name="Johannesson H."/>
        </authorList>
    </citation>
    <scope>NUCLEOTIDE SEQUENCE</scope>
    <source>
        <strain evidence="11">CBS 141.50</strain>
    </source>
</reference>
<feature type="region of interest" description="Disordered" evidence="7">
    <location>
        <begin position="655"/>
        <end position="692"/>
    </location>
</feature>
<feature type="region of interest" description="Disordered" evidence="7">
    <location>
        <begin position="1063"/>
        <end position="1087"/>
    </location>
</feature>
<dbReference type="InterPro" id="IPR045626">
    <property type="entry name" value="PGDH_ASB_dom"/>
</dbReference>
<dbReference type="GeneID" id="87813342"/>
<dbReference type="GO" id="GO:0051287">
    <property type="term" value="F:NAD binding"/>
    <property type="evidence" value="ECO:0007669"/>
    <property type="project" value="InterPro"/>
</dbReference>
<dbReference type="EMBL" id="MU853570">
    <property type="protein sequence ID" value="KAK4145201.1"/>
    <property type="molecule type" value="Genomic_DNA"/>
</dbReference>
<gene>
    <name evidence="11" type="ORF">C8A04DRAFT_10819</name>
</gene>
<feature type="domain" description="D-3-phosphoglycerate dehydrogenase ASB" evidence="10">
    <location>
        <begin position="352"/>
        <end position="443"/>
    </location>
</feature>
<evidence type="ECO:0000256" key="3">
    <source>
        <dbReference type="ARBA" id="ARBA00013143"/>
    </source>
</evidence>
<dbReference type="GO" id="GO:0006520">
    <property type="term" value="P:amino acid metabolic process"/>
    <property type="evidence" value="ECO:0007669"/>
    <property type="project" value="UniProtKB-ARBA"/>
</dbReference>
<protein>
    <recommendedName>
        <fullName evidence="3">phosphoglycerate dehydrogenase</fullName>
        <ecNumber evidence="3">1.1.1.95</ecNumber>
    </recommendedName>
</protein>
<dbReference type="InterPro" id="IPR029009">
    <property type="entry name" value="ASB_dom_sf"/>
</dbReference>
<organism evidence="11 12">
    <name type="scientific">Dichotomopilus funicola</name>
    <dbReference type="NCBI Taxonomy" id="1934379"/>
    <lineage>
        <taxon>Eukaryota</taxon>
        <taxon>Fungi</taxon>
        <taxon>Dikarya</taxon>
        <taxon>Ascomycota</taxon>
        <taxon>Pezizomycotina</taxon>
        <taxon>Sordariomycetes</taxon>
        <taxon>Sordariomycetidae</taxon>
        <taxon>Sordariales</taxon>
        <taxon>Chaetomiaceae</taxon>
        <taxon>Dichotomopilus</taxon>
    </lineage>
</organism>
<proteinExistence type="inferred from homology"/>
<feature type="compositionally biased region" description="Pro residues" evidence="7">
    <location>
        <begin position="738"/>
        <end position="752"/>
    </location>
</feature>
<dbReference type="PANTHER" id="PTHR42106:SF1">
    <property type="match status" value="1"/>
</dbReference>
<dbReference type="FunFam" id="3.40.50.720:FF:000021">
    <property type="entry name" value="D-3-phosphoglycerate dehydrogenase"/>
    <property type="match status" value="1"/>
</dbReference>
<feature type="compositionally biased region" description="Gly residues" evidence="7">
    <location>
        <begin position="1357"/>
        <end position="1390"/>
    </location>
</feature>
<feature type="region of interest" description="Disordered" evidence="7">
    <location>
        <begin position="802"/>
        <end position="823"/>
    </location>
</feature>
<dbReference type="SUPFAM" id="SSF52283">
    <property type="entry name" value="Formate/glycerate dehydrogenase catalytic domain-like"/>
    <property type="match status" value="1"/>
</dbReference>
<name>A0AAN6V7X9_9PEZI</name>
<feature type="compositionally biased region" description="Low complexity" evidence="7">
    <location>
        <begin position="1247"/>
        <end position="1259"/>
    </location>
</feature>
<dbReference type="Pfam" id="PF19304">
    <property type="entry name" value="PGDH_inter"/>
    <property type="match status" value="1"/>
</dbReference>
<comment type="similarity">
    <text evidence="2">Belongs to the D-isomer specific 2-hydroxyacid dehydrogenase family.</text>
</comment>
<feature type="compositionally biased region" description="Low complexity" evidence="7">
    <location>
        <begin position="465"/>
        <end position="476"/>
    </location>
</feature>
<dbReference type="Pfam" id="PF00389">
    <property type="entry name" value="2-Hacid_dh"/>
    <property type="match status" value="1"/>
</dbReference>
<comment type="catalytic activity">
    <reaction evidence="6">
        <text>(2R)-3-phosphoglycerate + NAD(+) = 3-phosphooxypyruvate + NADH + H(+)</text>
        <dbReference type="Rhea" id="RHEA:12641"/>
        <dbReference type="ChEBI" id="CHEBI:15378"/>
        <dbReference type="ChEBI" id="CHEBI:18110"/>
        <dbReference type="ChEBI" id="CHEBI:57540"/>
        <dbReference type="ChEBI" id="CHEBI:57945"/>
        <dbReference type="ChEBI" id="CHEBI:58272"/>
        <dbReference type="EC" id="1.1.1.95"/>
    </reaction>
</comment>
<evidence type="ECO:0000259" key="8">
    <source>
        <dbReference type="Pfam" id="PF00389"/>
    </source>
</evidence>
<feature type="compositionally biased region" description="Polar residues" evidence="7">
    <location>
        <begin position="802"/>
        <end position="817"/>
    </location>
</feature>
<evidence type="ECO:0000256" key="4">
    <source>
        <dbReference type="ARBA" id="ARBA00023002"/>
    </source>
</evidence>
<dbReference type="InterPro" id="IPR045865">
    <property type="entry name" value="ACT-like_dom_sf"/>
</dbReference>
<feature type="compositionally biased region" description="Pro residues" evidence="7">
    <location>
        <begin position="1"/>
        <end position="11"/>
    </location>
</feature>
<evidence type="ECO:0000313" key="11">
    <source>
        <dbReference type="EMBL" id="KAK4145201.1"/>
    </source>
</evidence>
<feature type="compositionally biased region" description="Low complexity" evidence="7">
    <location>
        <begin position="1211"/>
        <end position="1234"/>
    </location>
</feature>
<feature type="compositionally biased region" description="Basic residues" evidence="7">
    <location>
        <begin position="927"/>
        <end position="942"/>
    </location>
</feature>
<dbReference type="Gene3D" id="3.40.50.720">
    <property type="entry name" value="NAD(P)-binding Rossmann-like Domain"/>
    <property type="match status" value="2"/>
</dbReference>
<accession>A0AAN6V7X9</accession>
<evidence type="ECO:0000256" key="2">
    <source>
        <dbReference type="ARBA" id="ARBA00005854"/>
    </source>
</evidence>
<dbReference type="SUPFAM" id="SSF143548">
    <property type="entry name" value="Serine metabolism enzymes domain"/>
    <property type="match status" value="1"/>
</dbReference>
<feature type="compositionally biased region" description="Gly residues" evidence="7">
    <location>
        <begin position="1335"/>
        <end position="1348"/>
    </location>
</feature>
<dbReference type="SUPFAM" id="SSF51735">
    <property type="entry name" value="NAD(P)-binding Rossmann-fold domains"/>
    <property type="match status" value="1"/>
</dbReference>
<evidence type="ECO:0000256" key="7">
    <source>
        <dbReference type="SAM" id="MobiDB-lite"/>
    </source>
</evidence>
<dbReference type="InterPro" id="IPR006140">
    <property type="entry name" value="D-isomer_DH_NAD-bd"/>
</dbReference>
<dbReference type="Proteomes" id="UP001302676">
    <property type="component" value="Unassembled WGS sequence"/>
</dbReference>
<dbReference type="RefSeq" id="XP_062638572.1">
    <property type="nucleotide sequence ID" value="XM_062776729.1"/>
</dbReference>
<dbReference type="InterPro" id="IPR006139">
    <property type="entry name" value="D-isomer_2_OHA_DH_cat_dom"/>
</dbReference>
<evidence type="ECO:0000256" key="6">
    <source>
        <dbReference type="ARBA" id="ARBA00048731"/>
    </source>
</evidence>
<feature type="region of interest" description="Disordered" evidence="7">
    <location>
        <begin position="992"/>
        <end position="1018"/>
    </location>
</feature>
<feature type="region of interest" description="Disordered" evidence="7">
    <location>
        <begin position="735"/>
        <end position="787"/>
    </location>
</feature>
<feature type="domain" description="D-isomer specific 2-hydroxyacid dehydrogenase NAD-binding" evidence="9">
    <location>
        <begin position="130"/>
        <end position="309"/>
    </location>
</feature>
<sequence>MAPSAISPPPSSTTSSPGITPLRVLVPEKLSPEGLALLRSASLQVDVPAPGSLSPADLLAQIPSYHALIVRSETKVNAAVLAAGGEGKLRVVARAGVGVDNIDVDAATTQGVIVVNSPSGNIVAAAEHTIALLLAAARNVGRGDAGMKAGKWERGKLVGVEVGRKVLGIVGFGKVGVKVARMAKGLGMRVVVVDPYASAEVARGEGVELRGELGGMLPELDFLTVHTPLLASTANLLGEKELRSMKPTARVLNVARGGVYNEAALLKALDEGWIAGAGLDVFTSEPPLPDSVAAKLAAHPKVVSTPHLGASTVEAQENVSMDVCTQVVEVLRGGLPTAAVNAPLILPDEYRRLQPFVKLVERIGSLYTQHFATQTHSRNDRRFELSYHGELAGISNTRPLFAALVKGLVSSISDLRGRDVNIVNATLVARERGIAIDEKHVRAEDAGGVARVGGGSGGSVTLRSLSTSTGTDAGAAGKEGDGEEQTIEGYVSGSSAYISRLGRFRADFTPEGTLLVLHNFDQPGKIGNVGMVLGQHGVNINFMQVAALDGKGAGLAVPGDVVDGPLETKDRSDREALMILGVAGDVTEGLLDELAKAEGILNHAWISTLTPYRLTLASTRWHRPTLTLISTTPTSASAVMDDLSRMSDVEGDVAIVDDHTFGPSGRGARSPVPKSRSLSDGGHTPKLLSPSPHIVEAALRLSKDDIAIRDKTRQTAPALPPSTPVRAGFHARGLLLRMPPPDPEPESAPAPASPAAGQPSFARPPPHSPKLDQHPYASPPTNILPRRSRGLDFSRAATSLHHSTLAAPSSPDSSPTIGSRAMNIPGRRAEYGGGSGADQTSTSLWSMMGNHERMHIAASSVGSTTGHAMSDLSSSSDDDDYMDEDMDEAYITTPQVQKVGMSRSSMGAPWMPGSPAASNLLSFQQRQRQRQKQRNQPKKKPRGPIGLGFHSPAGSSVGMSRSPPNSMMGGGHDMSPHARRESISWAANQLNISGNESDDSHRQADGMDSPSRPSIVRRAVTRRGNLLPKTKGFARIRAALAEESAPVESEFRHEAEVVRQVRESDMDLEPRYPLPQSGPSTALSSPNLATHDSLEEITDDIMMMDSGSGSGAGMMTGGTFKQQAIKNSKGKVFWDTFSETSSTGGGATQRVTPPPPSFVARASSSVMSLEDMSMDSPSTSSNGGASQGNSFVPPGSGSAGGQITTSSGHGTPSFPSQRPSSSSSNNNHTTATPNPNQPPQPNPPPTSHSTSNSYTNPLGIGLGLGGGLGPTPPTAAEITRRINSKRRRGRDDDLDPVSIKRRAVSPGMSVHNSPVLQSPLQRDMAPWGATNATQGGVGGGGSGGGSGGVSISSRPGSVGGDGTGAGSGSGNGSGSGSTGGNTSGSAGGRSTGKLRIGLQGMVDTNDGITRLSIE</sequence>
<feature type="compositionally biased region" description="Polar residues" evidence="7">
    <location>
        <begin position="1175"/>
        <end position="1190"/>
    </location>
</feature>
<dbReference type="CDD" id="cd12173">
    <property type="entry name" value="PGDH_4"/>
    <property type="match status" value="1"/>
</dbReference>
<dbReference type="Gene3D" id="3.30.70.260">
    <property type="match status" value="1"/>
</dbReference>
<comment type="caution">
    <text evidence="11">The sequence shown here is derived from an EMBL/GenBank/DDBJ whole genome shotgun (WGS) entry which is preliminary data.</text>
</comment>
<feature type="region of interest" description="Disordered" evidence="7">
    <location>
        <begin position="922"/>
        <end position="978"/>
    </location>
</feature>
<dbReference type="Gene3D" id="3.30.1330.90">
    <property type="entry name" value="D-3-phosphoglycerate dehydrogenase, domain 3"/>
    <property type="match status" value="1"/>
</dbReference>